<gene>
    <name evidence="1" type="ORF">UY39_C0054G0002</name>
</gene>
<comment type="caution">
    <text evidence="1">The sequence shown here is derived from an EMBL/GenBank/DDBJ whole genome shotgun (WGS) entry which is preliminary data.</text>
</comment>
<dbReference type="EMBL" id="LCPV01000054">
    <property type="protein sequence ID" value="KKW05637.1"/>
    <property type="molecule type" value="Genomic_DNA"/>
</dbReference>
<evidence type="ECO:0000313" key="1">
    <source>
        <dbReference type="EMBL" id="KKW05637.1"/>
    </source>
</evidence>
<evidence type="ECO:0000313" key="2">
    <source>
        <dbReference type="Proteomes" id="UP000034589"/>
    </source>
</evidence>
<accession>A0A0G1XSU9</accession>
<organism evidence="1 2">
    <name type="scientific">Candidatus Kaiserbacteria bacterium GW2011_GWC2_49_12</name>
    <dbReference type="NCBI Taxonomy" id="1618675"/>
    <lineage>
        <taxon>Bacteria</taxon>
        <taxon>Candidatus Kaiseribacteriota</taxon>
    </lineage>
</organism>
<sequence>MATWRDEQKCLVLVSAHFFCVLPREVCVDLRLLRSNKRNKAWVAEAAHGIIPNGKVSPPLADETVCRFLCLDRAQKGNGIHP</sequence>
<dbReference type="Proteomes" id="UP000034589">
    <property type="component" value="Unassembled WGS sequence"/>
</dbReference>
<protein>
    <submittedName>
        <fullName evidence="1">Uncharacterized protein</fullName>
    </submittedName>
</protein>
<proteinExistence type="predicted"/>
<reference evidence="1 2" key="1">
    <citation type="journal article" date="2015" name="Nature">
        <title>rRNA introns, odd ribosomes, and small enigmatic genomes across a large radiation of phyla.</title>
        <authorList>
            <person name="Brown C.T."/>
            <person name="Hug L.A."/>
            <person name="Thomas B.C."/>
            <person name="Sharon I."/>
            <person name="Castelle C.J."/>
            <person name="Singh A."/>
            <person name="Wilkins M.J."/>
            <person name="Williams K.H."/>
            <person name="Banfield J.F."/>
        </authorList>
    </citation>
    <scope>NUCLEOTIDE SEQUENCE [LARGE SCALE GENOMIC DNA]</scope>
</reference>
<name>A0A0G1XSU9_9BACT</name>
<dbReference type="AlphaFoldDB" id="A0A0G1XSU9"/>